<dbReference type="AlphaFoldDB" id="A0A6I6D2H3"/>
<accession>A0A6I6D2H3</accession>
<gene>
    <name evidence="2" type="ORF">GM160_05560</name>
</gene>
<dbReference type="Proteomes" id="UP000427716">
    <property type="component" value="Chromosome"/>
</dbReference>
<evidence type="ECO:0000313" key="2">
    <source>
        <dbReference type="EMBL" id="QGT78405.1"/>
    </source>
</evidence>
<name>A0A6I6D2H3_9GAMM</name>
<dbReference type="RefSeq" id="WP_156573804.1">
    <property type="nucleotide sequence ID" value="NZ_CP046415.1"/>
</dbReference>
<dbReference type="KEGG" id="ghl:GM160_05560"/>
<evidence type="ECO:0000313" key="3">
    <source>
        <dbReference type="Proteomes" id="UP000427716"/>
    </source>
</evidence>
<reference evidence="2 3" key="1">
    <citation type="submission" date="2019-11" db="EMBL/GenBank/DDBJ databases">
        <authorList>
            <person name="Zhang J."/>
            <person name="Sun C."/>
        </authorList>
    </citation>
    <scope>NUCLEOTIDE SEQUENCE [LARGE SCALE GENOMIC DNA]</scope>
    <source>
        <strain evidence="3">sp2</strain>
    </source>
</reference>
<organism evidence="2 3">
    <name type="scientific">Guyparkeria halophila</name>
    <dbReference type="NCBI Taxonomy" id="47960"/>
    <lineage>
        <taxon>Bacteria</taxon>
        <taxon>Pseudomonadati</taxon>
        <taxon>Pseudomonadota</taxon>
        <taxon>Gammaproteobacteria</taxon>
        <taxon>Chromatiales</taxon>
        <taxon>Thioalkalibacteraceae</taxon>
        <taxon>Guyparkeria</taxon>
    </lineage>
</organism>
<evidence type="ECO:0000256" key="1">
    <source>
        <dbReference type="SAM" id="MobiDB-lite"/>
    </source>
</evidence>
<sequence length="133" mass="14193">MTANHRNGGRAVGAGTSDLRNPPASTKPQFHDVIACMRHHGLVPAAAIRFIDDGVARQYRVDGDPPGVARAFYIALPRNAWGVGAIAFGDLAGGTKAVCAPQLPPNRQEAVRAFADCQLSHVRNKRGAREVCR</sequence>
<dbReference type="EMBL" id="CP046415">
    <property type="protein sequence ID" value="QGT78405.1"/>
    <property type="molecule type" value="Genomic_DNA"/>
</dbReference>
<proteinExistence type="predicted"/>
<feature type="region of interest" description="Disordered" evidence="1">
    <location>
        <begin position="1"/>
        <end position="25"/>
    </location>
</feature>
<protein>
    <submittedName>
        <fullName evidence="2">Uncharacterized protein</fullName>
    </submittedName>
</protein>
<keyword evidence="3" id="KW-1185">Reference proteome</keyword>